<accession>A0A5M3MXR5</accession>
<evidence type="ECO:0000313" key="3">
    <source>
        <dbReference type="Proteomes" id="UP000053558"/>
    </source>
</evidence>
<dbReference type="OrthoDB" id="2647100at2759"/>
<feature type="transmembrane region" description="Helical" evidence="1">
    <location>
        <begin position="378"/>
        <end position="399"/>
    </location>
</feature>
<dbReference type="KEGG" id="cput:CONPUDRAFT_70749"/>
<keyword evidence="1" id="KW-1133">Transmembrane helix</keyword>
<dbReference type="EMBL" id="JH711575">
    <property type="protein sequence ID" value="EIW83807.1"/>
    <property type="molecule type" value="Genomic_DNA"/>
</dbReference>
<evidence type="ECO:0000313" key="2">
    <source>
        <dbReference type="EMBL" id="EIW83807.1"/>
    </source>
</evidence>
<name>A0A5M3MXR5_CONPW</name>
<keyword evidence="3" id="KW-1185">Reference proteome</keyword>
<protein>
    <submittedName>
        <fullName evidence="2">Uncharacterized protein</fullName>
    </submittedName>
</protein>
<reference evidence="3" key="1">
    <citation type="journal article" date="2012" name="Science">
        <title>The Paleozoic origin of enzymatic lignin decomposition reconstructed from 31 fungal genomes.</title>
        <authorList>
            <person name="Floudas D."/>
            <person name="Binder M."/>
            <person name="Riley R."/>
            <person name="Barry K."/>
            <person name="Blanchette R.A."/>
            <person name="Henrissat B."/>
            <person name="Martinez A.T."/>
            <person name="Otillar R."/>
            <person name="Spatafora J.W."/>
            <person name="Yadav J.S."/>
            <person name="Aerts A."/>
            <person name="Benoit I."/>
            <person name="Boyd A."/>
            <person name="Carlson A."/>
            <person name="Copeland A."/>
            <person name="Coutinho P.M."/>
            <person name="de Vries R.P."/>
            <person name="Ferreira P."/>
            <person name="Findley K."/>
            <person name="Foster B."/>
            <person name="Gaskell J."/>
            <person name="Glotzer D."/>
            <person name="Gorecki P."/>
            <person name="Heitman J."/>
            <person name="Hesse C."/>
            <person name="Hori C."/>
            <person name="Igarashi K."/>
            <person name="Jurgens J.A."/>
            <person name="Kallen N."/>
            <person name="Kersten P."/>
            <person name="Kohler A."/>
            <person name="Kuees U."/>
            <person name="Kumar T.K.A."/>
            <person name="Kuo A."/>
            <person name="LaButti K."/>
            <person name="Larrondo L.F."/>
            <person name="Lindquist E."/>
            <person name="Ling A."/>
            <person name="Lombard V."/>
            <person name="Lucas S."/>
            <person name="Lundell T."/>
            <person name="Martin R."/>
            <person name="McLaughlin D.J."/>
            <person name="Morgenstern I."/>
            <person name="Morin E."/>
            <person name="Murat C."/>
            <person name="Nagy L.G."/>
            <person name="Nolan M."/>
            <person name="Ohm R.A."/>
            <person name="Patyshakuliyeva A."/>
            <person name="Rokas A."/>
            <person name="Ruiz-Duenas F.J."/>
            <person name="Sabat G."/>
            <person name="Salamov A."/>
            <person name="Samejima M."/>
            <person name="Schmutz J."/>
            <person name="Slot J.C."/>
            <person name="St John F."/>
            <person name="Stenlid J."/>
            <person name="Sun H."/>
            <person name="Sun S."/>
            <person name="Syed K."/>
            <person name="Tsang A."/>
            <person name="Wiebenga A."/>
            <person name="Young D."/>
            <person name="Pisabarro A."/>
            <person name="Eastwood D.C."/>
            <person name="Martin F."/>
            <person name="Cullen D."/>
            <person name="Grigoriev I.V."/>
            <person name="Hibbett D.S."/>
        </authorList>
    </citation>
    <scope>NUCLEOTIDE SEQUENCE [LARGE SCALE GENOMIC DNA]</scope>
    <source>
        <strain evidence="3">RWD-64-598 SS2</strain>
    </source>
</reference>
<proteinExistence type="predicted"/>
<dbReference type="GeneID" id="19208859"/>
<dbReference type="AlphaFoldDB" id="A0A5M3MXR5"/>
<keyword evidence="1" id="KW-0812">Transmembrane</keyword>
<comment type="caution">
    <text evidence="2">The sequence shown here is derived from an EMBL/GenBank/DDBJ whole genome shotgun (WGS) entry which is preliminary data.</text>
</comment>
<dbReference type="Proteomes" id="UP000053558">
    <property type="component" value="Unassembled WGS sequence"/>
</dbReference>
<sequence length="470" mass="51588">MHSSPPCGSRNSHSDQTLITRYPSTPGSISWINHQLEDKAQPESPPHYTYIYRKHTRSGHFEQHFMLSLTSNHNTASTILSASLQAFYTFQSFNRIVSIKTTQGWPDPQTLGNIKDAHWSTIDSVVPDLLASNVGSLSIPQLAVNTPGLSNSTIYDVAIQPNEGVGNATVNSTTISFNCGLFHYKDFAQDYPLPPAPLVDTVLLQIGPTQTSKTVDALYMLSTDLDITDDSLINEYRVGLNWTYSNGSLFQNQVIWVYFVECAMTTESSSATIDVTTNALVSPPSVSSPAAKAWGPFPSPDTNTSPAWLTAALLNSEPTGEYVVNVSYTYASGVSTPNQWYDVTHLDSFSKPDKVRLASLLKRDKPNALRMLYSGDSILLTLLEQLIFVTIASFVMIVAEIKITGFRTQRDTRLGGTGILDVLWLSARLPALTRCMEHVMEPTIHSLRTAGMHEVCVEEELPSGAGSTSR</sequence>
<dbReference type="RefSeq" id="XP_007765395.1">
    <property type="nucleotide sequence ID" value="XM_007767205.1"/>
</dbReference>
<evidence type="ECO:0000256" key="1">
    <source>
        <dbReference type="SAM" id="Phobius"/>
    </source>
</evidence>
<organism evidence="2 3">
    <name type="scientific">Coniophora puteana (strain RWD-64-598)</name>
    <name type="common">Brown rot fungus</name>
    <dbReference type="NCBI Taxonomy" id="741705"/>
    <lineage>
        <taxon>Eukaryota</taxon>
        <taxon>Fungi</taxon>
        <taxon>Dikarya</taxon>
        <taxon>Basidiomycota</taxon>
        <taxon>Agaricomycotina</taxon>
        <taxon>Agaricomycetes</taxon>
        <taxon>Agaricomycetidae</taxon>
        <taxon>Boletales</taxon>
        <taxon>Coniophorineae</taxon>
        <taxon>Coniophoraceae</taxon>
        <taxon>Coniophora</taxon>
    </lineage>
</organism>
<keyword evidence="1" id="KW-0472">Membrane</keyword>
<gene>
    <name evidence="2" type="ORF">CONPUDRAFT_70749</name>
</gene>